<gene>
    <name evidence="2" type="ORF">J2Z60_000249</name>
</gene>
<keyword evidence="3" id="KW-1185">Reference proteome</keyword>
<dbReference type="EMBL" id="JAGGLU010000001">
    <property type="protein sequence ID" value="MBP2057087.1"/>
    <property type="molecule type" value="Genomic_DNA"/>
</dbReference>
<protein>
    <recommendedName>
        <fullName evidence="1">UPF0398 protein J2Z60_000249</fullName>
    </recommendedName>
</protein>
<proteinExistence type="inferred from homology"/>
<organism evidence="2 3">
    <name type="scientific">Lactobacillus colini</name>
    <dbReference type="NCBI Taxonomy" id="1819254"/>
    <lineage>
        <taxon>Bacteria</taxon>
        <taxon>Bacillati</taxon>
        <taxon>Bacillota</taxon>
        <taxon>Bacilli</taxon>
        <taxon>Lactobacillales</taxon>
        <taxon>Lactobacillaceae</taxon>
        <taxon>Lactobacillus</taxon>
    </lineage>
</organism>
<dbReference type="Gene3D" id="3.40.50.450">
    <property type="match status" value="1"/>
</dbReference>
<dbReference type="InterPro" id="IPR010697">
    <property type="entry name" value="YspA"/>
</dbReference>
<dbReference type="PANTHER" id="PTHR38440">
    <property type="entry name" value="UPF0398 PROTEIN YPSA"/>
    <property type="match status" value="1"/>
</dbReference>
<evidence type="ECO:0000313" key="2">
    <source>
        <dbReference type="EMBL" id="MBP2057087.1"/>
    </source>
</evidence>
<reference evidence="2 3" key="1">
    <citation type="submission" date="2021-03" db="EMBL/GenBank/DDBJ databases">
        <title>Genomic Encyclopedia of Type Strains, Phase IV (KMG-IV): sequencing the most valuable type-strain genomes for metagenomic binning, comparative biology and taxonomic classification.</title>
        <authorList>
            <person name="Goeker M."/>
        </authorList>
    </citation>
    <scope>NUCLEOTIDE SEQUENCE [LARGE SCALE GENOMIC DNA]</scope>
    <source>
        <strain evidence="2 3">DSM 101872</strain>
    </source>
</reference>
<evidence type="ECO:0000256" key="1">
    <source>
        <dbReference type="HAMAP-Rule" id="MF_01575"/>
    </source>
</evidence>
<dbReference type="NCBIfam" id="NF010181">
    <property type="entry name" value="PRK13660.1"/>
    <property type="match status" value="1"/>
</dbReference>
<dbReference type="Proteomes" id="UP001519292">
    <property type="component" value="Unassembled WGS sequence"/>
</dbReference>
<evidence type="ECO:0000313" key="3">
    <source>
        <dbReference type="Proteomes" id="UP001519292"/>
    </source>
</evidence>
<dbReference type="Pfam" id="PF06908">
    <property type="entry name" value="YpsA"/>
    <property type="match status" value="1"/>
</dbReference>
<comment type="caution">
    <text evidence="2">The sequence shown here is derived from an EMBL/GenBank/DDBJ whole genome shotgun (WGS) entry which is preliminary data.</text>
</comment>
<dbReference type="RefSeq" id="WP_209685582.1">
    <property type="nucleotide sequence ID" value="NZ_JAGGLU010000001.1"/>
</dbReference>
<accession>A0ABS4MBN2</accession>
<sequence length="186" mass="22206">MQRLWVSGYRSYELSIFNNKDKRVEVIKYALKNRLQRLLDDGQLDWIITGPNLGIEQWSVEVGLELSQDYQLRIAMIAPYANFSQHWNESNQLHYQELKDRVDFYASVSNQPYQSPQQLKNYQQFMFEHTDQALLVYDTECPGKPRYDYDFIKNGQKNKAFDLQLIDFYDLQDAAQDYLEENSKDF</sequence>
<dbReference type="HAMAP" id="MF_01575">
    <property type="entry name" value="UPF0398"/>
    <property type="match status" value="1"/>
</dbReference>
<name>A0ABS4MBN2_9LACO</name>
<dbReference type="PIRSF" id="PIRSF021290">
    <property type="entry name" value="DUF1273"/>
    <property type="match status" value="1"/>
</dbReference>
<comment type="similarity">
    <text evidence="1">Belongs to the UPF0398 family.</text>
</comment>
<dbReference type="SUPFAM" id="SSF102405">
    <property type="entry name" value="MCP/YpsA-like"/>
    <property type="match status" value="1"/>
</dbReference>
<dbReference type="PANTHER" id="PTHR38440:SF1">
    <property type="entry name" value="UPF0398 PROTEIN SPR0331"/>
    <property type="match status" value="1"/>
</dbReference>